<keyword evidence="1" id="KW-0677">Repeat</keyword>
<dbReference type="InterPro" id="IPR009050">
    <property type="entry name" value="Globin-like_sf"/>
</dbReference>
<feature type="transmembrane region" description="Helical" evidence="3">
    <location>
        <begin position="947"/>
        <end position="969"/>
    </location>
</feature>
<feature type="region of interest" description="Disordered" evidence="2">
    <location>
        <begin position="1146"/>
        <end position="1191"/>
    </location>
</feature>
<feature type="compositionally biased region" description="Acidic residues" evidence="2">
    <location>
        <begin position="263"/>
        <end position="276"/>
    </location>
</feature>
<feature type="compositionally biased region" description="Low complexity" evidence="2">
    <location>
        <begin position="1181"/>
        <end position="1191"/>
    </location>
</feature>
<dbReference type="InterPro" id="IPR000971">
    <property type="entry name" value="Globin"/>
</dbReference>
<feature type="compositionally biased region" description="Basic and acidic residues" evidence="2">
    <location>
        <begin position="277"/>
        <end position="287"/>
    </location>
</feature>
<keyword evidence="3" id="KW-1133">Transmembrane helix</keyword>
<feature type="transmembrane region" description="Helical" evidence="3">
    <location>
        <begin position="782"/>
        <end position="799"/>
    </location>
</feature>
<keyword evidence="3" id="KW-0472">Membrane</keyword>
<feature type="region of interest" description="Disordered" evidence="2">
    <location>
        <begin position="1116"/>
        <end position="1135"/>
    </location>
</feature>
<evidence type="ECO:0000313" key="5">
    <source>
        <dbReference type="EMBL" id="CAK0838981.1"/>
    </source>
</evidence>
<keyword evidence="3" id="KW-0812">Transmembrane</keyword>
<dbReference type="InterPro" id="IPR044399">
    <property type="entry name" value="Mb-like_M"/>
</dbReference>
<dbReference type="InterPro" id="IPR012292">
    <property type="entry name" value="Globin/Proto"/>
</dbReference>
<comment type="caution">
    <text evidence="5">The sequence shown here is derived from an EMBL/GenBank/DDBJ whole genome shotgun (WGS) entry which is preliminary data.</text>
</comment>
<dbReference type="Proteomes" id="UP001189429">
    <property type="component" value="Unassembled WGS sequence"/>
</dbReference>
<evidence type="ECO:0000256" key="2">
    <source>
        <dbReference type="SAM" id="MobiDB-lite"/>
    </source>
</evidence>
<reference evidence="5" key="1">
    <citation type="submission" date="2023-10" db="EMBL/GenBank/DDBJ databases">
        <authorList>
            <person name="Chen Y."/>
            <person name="Shah S."/>
            <person name="Dougan E. K."/>
            <person name="Thang M."/>
            <person name="Chan C."/>
        </authorList>
    </citation>
    <scope>NUCLEOTIDE SEQUENCE [LARGE SCALE GENOMIC DNA]</scope>
</reference>
<dbReference type="PANTHER" id="PTHR10582:SF2">
    <property type="entry name" value="INACTIVE"/>
    <property type="match status" value="1"/>
</dbReference>
<accession>A0ABN9T213</accession>
<feature type="compositionally biased region" description="Basic and acidic residues" evidence="2">
    <location>
        <begin position="342"/>
        <end position="353"/>
    </location>
</feature>
<organism evidence="5 6">
    <name type="scientific">Prorocentrum cordatum</name>
    <dbReference type="NCBI Taxonomy" id="2364126"/>
    <lineage>
        <taxon>Eukaryota</taxon>
        <taxon>Sar</taxon>
        <taxon>Alveolata</taxon>
        <taxon>Dinophyceae</taxon>
        <taxon>Prorocentrales</taxon>
        <taxon>Prorocentraceae</taxon>
        <taxon>Prorocentrum</taxon>
    </lineage>
</organism>
<gene>
    <name evidence="5" type="ORF">PCOR1329_LOCUS34781</name>
</gene>
<feature type="compositionally biased region" description="Basic residues" evidence="2">
    <location>
        <begin position="1148"/>
        <end position="1157"/>
    </location>
</feature>
<feature type="non-terminal residue" evidence="5">
    <location>
        <position position="1"/>
    </location>
</feature>
<dbReference type="InterPro" id="IPR024862">
    <property type="entry name" value="TRPV"/>
</dbReference>
<dbReference type="CDD" id="cd01040">
    <property type="entry name" value="Mb-like"/>
    <property type="match status" value="2"/>
</dbReference>
<keyword evidence="6" id="KW-1185">Reference proteome</keyword>
<sequence length="1191" mass="132728">ALVGIVDQRGWEGRGSHDLVSAPPPRPCSATWTRAGKLRRRPGAMPVDPKHRDIEEVASKPRGAAEEEQAGAETCGVHISKGVSSSQVDDKEFTELVLEADVIQQVQDTWNSFLKSAESREAAGEAVYSAIFDAAPSIQSMFKTPRAVMAMRFMNGLNQIISNLGNPTDLKVIVETLGFQHLDLEVTIPRVVIFREAIVDLLTVEMGERMTSVAHEGWCTFLNYVGGAYIYIRVKYTGRLKILASSWAIANNKKEDLEELALEQEGGEEQEGGTDDTEARNADRATGESRQTGEAADLSLAKDEQQAARSRAQRRGSTGAGGMWRLLRRRGADAQSGGPARDGQRLNGADHSDGASGNMRNTAVPSSYREMFVFNAAVMGYGRSQWMHEVLSSFDAIVTNVSNSYRLQEECDILSLRIAKHKGTVNLGEYKAVMLASLRSLVPKGWNSEHEVAWTWLWENVERLLRAMQGKPMLQEKALEKCWGGLDEAQQAQVRREVYSKFFQLAPAGQDYFKQSTTRLHFIADRITAMTLEIYKEPKKMVEDISALGLRHVGYGIPTELFSPFVTACCIVVRGLTDDDVAEEAFRWSLNLISRVLTRVITEGSTIVMKAINQNSEKQLRRAVSCAPRGKRALWMLNVQVGTQSISPLLWAIETGSLEAAKAIIQDLLTIRADRDRYYYGMDVLFERHPDIIRRLCADAPAVLPVLLDGLIWRSRLASNGVRRVNYYIKHLLVDADGDFSEVVECLYENKDPRIICHPVVVVTTDTLWSQLALRGYLFGKSWFLFTLLVFVFSQAVLNRMNVEGTMAGRGSIFGCRCFIYIFSMGHWIYYHTKCVYLDFTSREVTWFGQIPVPMYLLNWQDVASLVLTFLLFLMFCIEPVMLCMDSFDGDFSGSGIFTQRCPKADPLRFTYSLFSMCAMLMYYLLALDLSVFNTTVSAFVLLCMRVLSEVVLFGIGLSFAVVTFGAAVSSLDHEVAHFEGLPVSALSLLRICLRMFGAESFDELSRETALFTIVCVYIIFTAVFLLNMLIAQLNCAYLLTYQDMVGYARLNRAKILVEVVPTVSRQAWERFLDRLKLNDRLEFGEGDMGVTGGIQVLEPSAANIITVDSIRRFGGSTSPMAQWPEEAGGDDDDRLERMEKMLEKAFKRMSRSRRPRAVAAGGESSASQSGGGPSAEEEAGSSADSALSEH</sequence>
<feature type="transmembrane region" description="Helical" evidence="3">
    <location>
        <begin position="1010"/>
        <end position="1031"/>
    </location>
</feature>
<feature type="transmembrane region" description="Helical" evidence="3">
    <location>
        <begin position="863"/>
        <end position="888"/>
    </location>
</feature>
<protein>
    <recommendedName>
        <fullName evidence="4">Globin domain-containing protein</fullName>
    </recommendedName>
</protein>
<evidence type="ECO:0000256" key="3">
    <source>
        <dbReference type="SAM" id="Phobius"/>
    </source>
</evidence>
<proteinExistence type="predicted"/>
<evidence type="ECO:0000256" key="1">
    <source>
        <dbReference type="ARBA" id="ARBA00022737"/>
    </source>
</evidence>
<evidence type="ECO:0000313" key="6">
    <source>
        <dbReference type="Proteomes" id="UP001189429"/>
    </source>
</evidence>
<dbReference type="EMBL" id="CAUYUJ010014260">
    <property type="protein sequence ID" value="CAK0838981.1"/>
    <property type="molecule type" value="Genomic_DNA"/>
</dbReference>
<dbReference type="PANTHER" id="PTHR10582">
    <property type="entry name" value="TRANSIENT RECEPTOR POTENTIAL ION CHANNEL PROTEIN"/>
    <property type="match status" value="1"/>
</dbReference>
<dbReference type="SUPFAM" id="SSF46458">
    <property type="entry name" value="Globin-like"/>
    <property type="match status" value="2"/>
</dbReference>
<evidence type="ECO:0000259" key="4">
    <source>
        <dbReference type="PROSITE" id="PS01033"/>
    </source>
</evidence>
<feature type="region of interest" description="Disordered" evidence="2">
    <location>
        <begin position="331"/>
        <end position="362"/>
    </location>
</feature>
<feature type="region of interest" description="Disordered" evidence="2">
    <location>
        <begin position="263"/>
        <end position="319"/>
    </location>
</feature>
<name>A0ABN9T213_9DINO</name>
<feature type="domain" description="Globin" evidence="4">
    <location>
        <begin position="97"/>
        <end position="234"/>
    </location>
</feature>
<feature type="compositionally biased region" description="Low complexity" evidence="2">
    <location>
        <begin position="1158"/>
        <end position="1169"/>
    </location>
</feature>
<dbReference type="PROSITE" id="PS01033">
    <property type="entry name" value="GLOBIN"/>
    <property type="match status" value="1"/>
</dbReference>
<dbReference type="Pfam" id="PF00042">
    <property type="entry name" value="Globin"/>
    <property type="match status" value="1"/>
</dbReference>
<dbReference type="Gene3D" id="1.10.490.10">
    <property type="entry name" value="Globins"/>
    <property type="match status" value="2"/>
</dbReference>